<dbReference type="Proteomes" id="UP000004946">
    <property type="component" value="Chromosome"/>
</dbReference>
<dbReference type="EMBL" id="AEON01000001">
    <property type="protein sequence ID" value="EFT83362.1"/>
    <property type="molecule type" value="Genomic_DNA"/>
</dbReference>
<keyword evidence="2" id="KW-1185">Reference proteome</keyword>
<dbReference type="RefSeq" id="WP_006288792.1">
    <property type="nucleotide sequence ID" value="NZ_AP012333.1"/>
</dbReference>
<organism evidence="1 2">
    <name type="scientific">Parascardovia denticolens DSM 10105 = JCM 12538</name>
    <dbReference type="NCBI Taxonomy" id="864564"/>
    <lineage>
        <taxon>Bacteria</taxon>
        <taxon>Bacillati</taxon>
        <taxon>Actinomycetota</taxon>
        <taxon>Actinomycetes</taxon>
        <taxon>Bifidobacteriales</taxon>
        <taxon>Bifidobacteriaceae</taxon>
        <taxon>Parascardovia</taxon>
    </lineage>
</organism>
<proteinExistence type="predicted"/>
<sequence length="95" mass="10686">MTITKEIRDDQSGQTDLDLDGIERALARKNIPIVLGTELVIAKATILTDIQPVKTDAYTRLTTIVSRLNKAMEGKYSTAITDKYHEEIKKIKPEK</sequence>
<evidence type="ECO:0000313" key="2">
    <source>
        <dbReference type="Proteomes" id="UP000004946"/>
    </source>
</evidence>
<comment type="caution">
    <text evidence="1">The sequence shown here is derived from an EMBL/GenBank/DDBJ whole genome shotgun (WGS) entry which is preliminary data.</text>
</comment>
<dbReference type="PATRIC" id="fig|864564.6.peg.1345"/>
<name>E6K0M4_PARDN</name>
<dbReference type="AlphaFoldDB" id="E6K0M4"/>
<reference evidence="1 2" key="1">
    <citation type="submission" date="2010-12" db="EMBL/GenBank/DDBJ databases">
        <authorList>
            <person name="Muzny D."/>
            <person name="Qin X."/>
            <person name="Buhay C."/>
            <person name="Dugan-Rocha S."/>
            <person name="Ding Y."/>
            <person name="Chen G."/>
            <person name="Hawes A."/>
            <person name="Holder M."/>
            <person name="Jhangiani S."/>
            <person name="Johnson A."/>
            <person name="Khan Z."/>
            <person name="Li Z."/>
            <person name="Liu W."/>
            <person name="Liu X."/>
            <person name="Perez L."/>
            <person name="Shen H."/>
            <person name="Wang Q."/>
            <person name="Watt J."/>
            <person name="Xi L."/>
            <person name="Xin Y."/>
            <person name="Zhou J."/>
            <person name="Deng J."/>
            <person name="Jiang H."/>
            <person name="Liu Y."/>
            <person name="Qu J."/>
            <person name="Song X.-Z."/>
            <person name="Zhang L."/>
            <person name="Villasana D."/>
            <person name="Johnson A."/>
            <person name="Liu J."/>
            <person name="Liyanage D."/>
            <person name="Lorensuhewa L."/>
            <person name="Robinson T."/>
            <person name="Song A."/>
            <person name="Song B.-B."/>
            <person name="Dinh H."/>
            <person name="Thornton R."/>
            <person name="Coyle M."/>
            <person name="Francisco L."/>
            <person name="Jackson L."/>
            <person name="Javaid M."/>
            <person name="Korchina V."/>
            <person name="Kovar C."/>
            <person name="Mata R."/>
            <person name="Mathew T."/>
            <person name="Ngo R."/>
            <person name="Nguyen L."/>
            <person name="Nguyen N."/>
            <person name="Okwuonu G."/>
            <person name="Ongeri F."/>
            <person name="Pham C."/>
            <person name="Simmons D."/>
            <person name="Wilczek-Boney K."/>
            <person name="Hale W."/>
            <person name="Jakkamsetti A."/>
            <person name="Pham P."/>
            <person name="Ruth R."/>
            <person name="San Lucas F."/>
            <person name="Warren J."/>
            <person name="Zhang J."/>
            <person name="Zhao Z."/>
            <person name="Zhou C."/>
            <person name="Zhu D."/>
            <person name="Lee S."/>
            <person name="Bess C."/>
            <person name="Blankenburg K."/>
            <person name="Forbes L."/>
            <person name="Fu Q."/>
            <person name="Gubbala S."/>
            <person name="Hirani K."/>
            <person name="Jayaseelan J.C."/>
            <person name="Lara F."/>
            <person name="Munidasa M."/>
            <person name="Palculict T."/>
            <person name="Patil S."/>
            <person name="Pu L.-L."/>
            <person name="Saada N."/>
            <person name="Tang L."/>
            <person name="Weissenberger G."/>
            <person name="Zhu Y."/>
            <person name="Hemphill L."/>
            <person name="Shang Y."/>
            <person name="Youmans B."/>
            <person name="Ayvaz T."/>
            <person name="Ross M."/>
            <person name="Santibanez J."/>
            <person name="Aqrawi P."/>
            <person name="Gross S."/>
            <person name="Joshi V."/>
            <person name="Fowler G."/>
            <person name="Nazareth L."/>
            <person name="Reid J."/>
            <person name="Worley K."/>
            <person name="Petrosino J."/>
            <person name="Highlander S."/>
            <person name="Gibbs R."/>
        </authorList>
    </citation>
    <scope>NUCLEOTIDE SEQUENCE [LARGE SCALE GENOMIC DNA]</scope>
    <source>
        <strain evidence="1 2">DSM 10105</strain>
    </source>
</reference>
<accession>E6K0M4</accession>
<protein>
    <submittedName>
        <fullName evidence="1">Uncharacterized protein</fullName>
    </submittedName>
</protein>
<dbReference type="KEGG" id="pdo:PSDT_1224"/>
<evidence type="ECO:0000313" key="1">
    <source>
        <dbReference type="EMBL" id="EFT83362.1"/>
    </source>
</evidence>
<dbReference type="HOGENOM" id="CLU_2438111_0_0_11"/>
<gene>
    <name evidence="1" type="ORF">HMPREF0620_0367</name>
</gene>